<dbReference type="GO" id="GO:0004674">
    <property type="term" value="F:protein serine/threonine kinase activity"/>
    <property type="evidence" value="ECO:0007669"/>
    <property type="project" value="UniProtKB-KW"/>
</dbReference>
<keyword evidence="10" id="KW-1185">Reference proteome</keyword>
<evidence type="ECO:0000256" key="2">
    <source>
        <dbReference type="ARBA" id="ARBA00022527"/>
    </source>
</evidence>
<keyword evidence="5" id="KW-0418">Kinase</keyword>
<organism evidence="9 10">
    <name type="scientific">Lasiosphaeria ovina</name>
    <dbReference type="NCBI Taxonomy" id="92902"/>
    <lineage>
        <taxon>Eukaryota</taxon>
        <taxon>Fungi</taxon>
        <taxon>Dikarya</taxon>
        <taxon>Ascomycota</taxon>
        <taxon>Pezizomycotina</taxon>
        <taxon>Sordariomycetes</taxon>
        <taxon>Sordariomycetidae</taxon>
        <taxon>Sordariales</taxon>
        <taxon>Lasiosphaeriaceae</taxon>
        <taxon>Lasiosphaeria</taxon>
    </lineage>
</organism>
<keyword evidence="4" id="KW-0547">Nucleotide-binding</keyword>
<accession>A0AAE0K3M5</accession>
<name>A0AAE0K3M5_9PEZI</name>
<comment type="catalytic activity">
    <reaction evidence="8">
        <text>L-seryl-[protein] + ATP = O-phospho-L-seryl-[protein] + ADP + H(+)</text>
        <dbReference type="Rhea" id="RHEA:17989"/>
        <dbReference type="Rhea" id="RHEA-COMP:9863"/>
        <dbReference type="Rhea" id="RHEA-COMP:11604"/>
        <dbReference type="ChEBI" id="CHEBI:15378"/>
        <dbReference type="ChEBI" id="CHEBI:29999"/>
        <dbReference type="ChEBI" id="CHEBI:30616"/>
        <dbReference type="ChEBI" id="CHEBI:83421"/>
        <dbReference type="ChEBI" id="CHEBI:456216"/>
        <dbReference type="EC" id="2.7.11.1"/>
    </reaction>
</comment>
<evidence type="ECO:0000256" key="5">
    <source>
        <dbReference type="ARBA" id="ARBA00022777"/>
    </source>
</evidence>
<gene>
    <name evidence="9" type="ORF">B0T24DRAFT_681482</name>
</gene>
<dbReference type="AlphaFoldDB" id="A0AAE0K3M5"/>
<dbReference type="GO" id="GO:0000245">
    <property type="term" value="P:spliceosomal complex assembly"/>
    <property type="evidence" value="ECO:0007669"/>
    <property type="project" value="TreeGrafter"/>
</dbReference>
<dbReference type="Proteomes" id="UP001287356">
    <property type="component" value="Unassembled WGS sequence"/>
</dbReference>
<reference evidence="9" key="1">
    <citation type="journal article" date="2023" name="Mol. Phylogenet. Evol.">
        <title>Genome-scale phylogeny and comparative genomics of the fungal order Sordariales.</title>
        <authorList>
            <person name="Hensen N."/>
            <person name="Bonometti L."/>
            <person name="Westerberg I."/>
            <person name="Brannstrom I.O."/>
            <person name="Guillou S."/>
            <person name="Cros-Aarteil S."/>
            <person name="Calhoun S."/>
            <person name="Haridas S."/>
            <person name="Kuo A."/>
            <person name="Mondo S."/>
            <person name="Pangilinan J."/>
            <person name="Riley R."/>
            <person name="LaButti K."/>
            <person name="Andreopoulos B."/>
            <person name="Lipzen A."/>
            <person name="Chen C."/>
            <person name="Yan M."/>
            <person name="Daum C."/>
            <person name="Ng V."/>
            <person name="Clum A."/>
            <person name="Steindorff A."/>
            <person name="Ohm R.A."/>
            <person name="Martin F."/>
            <person name="Silar P."/>
            <person name="Natvig D.O."/>
            <person name="Lalanne C."/>
            <person name="Gautier V."/>
            <person name="Ament-Velasquez S.L."/>
            <person name="Kruys A."/>
            <person name="Hutchinson M.I."/>
            <person name="Powell A.J."/>
            <person name="Barry K."/>
            <person name="Miller A.N."/>
            <person name="Grigoriev I.V."/>
            <person name="Debuchy R."/>
            <person name="Gladieux P."/>
            <person name="Hiltunen Thoren M."/>
            <person name="Johannesson H."/>
        </authorList>
    </citation>
    <scope>NUCLEOTIDE SEQUENCE</scope>
    <source>
        <strain evidence="9">CBS 958.72</strain>
    </source>
</reference>
<sequence length="139" mass="15999">MVNLLASDIEAKRRFPQYRYTNSQYIPRHGDLDRYRPEGFHPVYLGDTFQDGRYVVRRKLGYGGWVSIKVKAAADPPAEAHQDAEVKTLLELRKRLDPDMMRFFVLPWDNFIHSGPTGTHCCIVTELCGPTVSKDHGFM</sequence>
<comment type="caution">
    <text evidence="9">The sequence shown here is derived from an EMBL/GenBank/DDBJ whole genome shotgun (WGS) entry which is preliminary data.</text>
</comment>
<dbReference type="EC" id="2.7.11.1" evidence="1"/>
<dbReference type="InterPro" id="IPR051334">
    <property type="entry name" value="SRPK"/>
</dbReference>
<evidence type="ECO:0000256" key="3">
    <source>
        <dbReference type="ARBA" id="ARBA00022679"/>
    </source>
</evidence>
<dbReference type="Gene3D" id="3.30.200.20">
    <property type="entry name" value="Phosphorylase Kinase, domain 1"/>
    <property type="match status" value="1"/>
</dbReference>
<evidence type="ECO:0000256" key="8">
    <source>
        <dbReference type="ARBA" id="ARBA00048679"/>
    </source>
</evidence>
<keyword evidence="6" id="KW-0067">ATP-binding</keyword>
<keyword evidence="2" id="KW-0723">Serine/threonine-protein kinase</keyword>
<evidence type="ECO:0000256" key="6">
    <source>
        <dbReference type="ARBA" id="ARBA00022840"/>
    </source>
</evidence>
<evidence type="ECO:0000256" key="7">
    <source>
        <dbReference type="ARBA" id="ARBA00047899"/>
    </source>
</evidence>
<dbReference type="PANTHER" id="PTHR47634:SF9">
    <property type="entry name" value="PROTEIN KINASE DOMAIN-CONTAINING PROTEIN-RELATED"/>
    <property type="match status" value="1"/>
</dbReference>
<proteinExistence type="predicted"/>
<evidence type="ECO:0000256" key="1">
    <source>
        <dbReference type="ARBA" id="ARBA00012513"/>
    </source>
</evidence>
<dbReference type="PANTHER" id="PTHR47634">
    <property type="entry name" value="PROTEIN KINASE DOMAIN-CONTAINING PROTEIN-RELATED"/>
    <property type="match status" value="1"/>
</dbReference>
<protein>
    <recommendedName>
        <fullName evidence="1">non-specific serine/threonine protein kinase</fullName>
        <ecNumber evidence="1">2.7.11.1</ecNumber>
    </recommendedName>
</protein>
<dbReference type="EMBL" id="JAULSN010000006">
    <property type="protein sequence ID" value="KAK3369474.1"/>
    <property type="molecule type" value="Genomic_DNA"/>
</dbReference>
<reference evidence="9" key="2">
    <citation type="submission" date="2023-06" db="EMBL/GenBank/DDBJ databases">
        <authorList>
            <consortium name="Lawrence Berkeley National Laboratory"/>
            <person name="Haridas S."/>
            <person name="Hensen N."/>
            <person name="Bonometti L."/>
            <person name="Westerberg I."/>
            <person name="Brannstrom I.O."/>
            <person name="Guillou S."/>
            <person name="Cros-Aarteil S."/>
            <person name="Calhoun S."/>
            <person name="Kuo A."/>
            <person name="Mondo S."/>
            <person name="Pangilinan J."/>
            <person name="Riley R."/>
            <person name="Labutti K."/>
            <person name="Andreopoulos B."/>
            <person name="Lipzen A."/>
            <person name="Chen C."/>
            <person name="Yanf M."/>
            <person name="Daum C."/>
            <person name="Ng V."/>
            <person name="Clum A."/>
            <person name="Steindorff A."/>
            <person name="Ohm R."/>
            <person name="Martin F."/>
            <person name="Silar P."/>
            <person name="Natvig D."/>
            <person name="Lalanne C."/>
            <person name="Gautier V."/>
            <person name="Ament-Velasquez S.L."/>
            <person name="Kruys A."/>
            <person name="Hutchinson M.I."/>
            <person name="Powell A.J."/>
            <person name="Barry K."/>
            <person name="Miller A.N."/>
            <person name="Grigoriev I.V."/>
            <person name="Debuchy R."/>
            <person name="Gladieux P."/>
            <person name="Thoren M.H."/>
            <person name="Johannesson H."/>
        </authorList>
    </citation>
    <scope>NUCLEOTIDE SEQUENCE</scope>
    <source>
        <strain evidence="9">CBS 958.72</strain>
    </source>
</reference>
<dbReference type="GO" id="GO:0005524">
    <property type="term" value="F:ATP binding"/>
    <property type="evidence" value="ECO:0007669"/>
    <property type="project" value="UniProtKB-KW"/>
</dbReference>
<keyword evidence="3" id="KW-0808">Transferase</keyword>
<dbReference type="GO" id="GO:0050684">
    <property type="term" value="P:regulation of mRNA processing"/>
    <property type="evidence" value="ECO:0007669"/>
    <property type="project" value="TreeGrafter"/>
</dbReference>
<evidence type="ECO:0000313" key="10">
    <source>
        <dbReference type="Proteomes" id="UP001287356"/>
    </source>
</evidence>
<comment type="catalytic activity">
    <reaction evidence="7">
        <text>L-threonyl-[protein] + ATP = O-phospho-L-threonyl-[protein] + ADP + H(+)</text>
        <dbReference type="Rhea" id="RHEA:46608"/>
        <dbReference type="Rhea" id="RHEA-COMP:11060"/>
        <dbReference type="Rhea" id="RHEA-COMP:11605"/>
        <dbReference type="ChEBI" id="CHEBI:15378"/>
        <dbReference type="ChEBI" id="CHEBI:30013"/>
        <dbReference type="ChEBI" id="CHEBI:30616"/>
        <dbReference type="ChEBI" id="CHEBI:61977"/>
        <dbReference type="ChEBI" id="CHEBI:456216"/>
        <dbReference type="EC" id="2.7.11.1"/>
    </reaction>
</comment>
<evidence type="ECO:0000313" key="9">
    <source>
        <dbReference type="EMBL" id="KAK3369474.1"/>
    </source>
</evidence>
<evidence type="ECO:0000256" key="4">
    <source>
        <dbReference type="ARBA" id="ARBA00022741"/>
    </source>
</evidence>